<dbReference type="AlphaFoldDB" id="A0A1B0DQZ6"/>
<sequence length="90" mass="10271">AVAEIIEAPDLHINEGSTLRLECKLKRATESPLYVFWYVNHSRMQINDTQPPIDTPFHCCLPSPKYPSSIQLTPHPIFARLGVFAVRRNL</sequence>
<dbReference type="InterPro" id="IPR036179">
    <property type="entry name" value="Ig-like_dom_sf"/>
</dbReference>
<proteinExistence type="predicted"/>
<dbReference type="SUPFAM" id="SSF48726">
    <property type="entry name" value="Immunoglobulin"/>
    <property type="match status" value="1"/>
</dbReference>
<accession>A0A1B0DQZ6</accession>
<dbReference type="EMBL" id="AJVK01019496">
    <property type="status" value="NOT_ANNOTATED_CDS"/>
    <property type="molecule type" value="Genomic_DNA"/>
</dbReference>
<reference evidence="1" key="1">
    <citation type="submission" date="2022-08" db="UniProtKB">
        <authorList>
            <consortium name="EnsemblMetazoa"/>
        </authorList>
    </citation>
    <scope>IDENTIFICATION</scope>
    <source>
        <strain evidence="1">Israel</strain>
    </source>
</reference>
<evidence type="ECO:0000313" key="2">
    <source>
        <dbReference type="Proteomes" id="UP000092462"/>
    </source>
</evidence>
<evidence type="ECO:0000313" key="1">
    <source>
        <dbReference type="EnsemblMetazoa" id="PPAI010979-PA"/>
    </source>
</evidence>
<name>A0A1B0DQZ6_PHLPP</name>
<protein>
    <submittedName>
        <fullName evidence="1">Uncharacterized protein</fullName>
    </submittedName>
</protein>
<dbReference type="Proteomes" id="UP000092462">
    <property type="component" value="Unassembled WGS sequence"/>
</dbReference>
<keyword evidence="2" id="KW-1185">Reference proteome</keyword>
<dbReference type="VEuPathDB" id="VectorBase:PPAI010979"/>
<dbReference type="EnsemblMetazoa" id="PPAI010979-RA">
    <property type="protein sequence ID" value="PPAI010979-PA"/>
    <property type="gene ID" value="PPAI010979"/>
</dbReference>
<organism evidence="1 2">
    <name type="scientific">Phlebotomus papatasi</name>
    <name type="common">Sandfly</name>
    <dbReference type="NCBI Taxonomy" id="29031"/>
    <lineage>
        <taxon>Eukaryota</taxon>
        <taxon>Metazoa</taxon>
        <taxon>Ecdysozoa</taxon>
        <taxon>Arthropoda</taxon>
        <taxon>Hexapoda</taxon>
        <taxon>Insecta</taxon>
        <taxon>Pterygota</taxon>
        <taxon>Neoptera</taxon>
        <taxon>Endopterygota</taxon>
        <taxon>Diptera</taxon>
        <taxon>Nematocera</taxon>
        <taxon>Psychodoidea</taxon>
        <taxon>Psychodidae</taxon>
        <taxon>Phlebotomus</taxon>
        <taxon>Phlebotomus</taxon>
    </lineage>
</organism>